<keyword evidence="1" id="KW-0812">Transmembrane</keyword>
<feature type="transmembrane region" description="Helical" evidence="1">
    <location>
        <begin position="7"/>
        <end position="26"/>
    </location>
</feature>
<dbReference type="RefSeq" id="WP_149081434.1">
    <property type="nucleotide sequence ID" value="NZ_VTAW01000011.1"/>
</dbReference>
<evidence type="ECO:0000256" key="1">
    <source>
        <dbReference type="SAM" id="Phobius"/>
    </source>
</evidence>
<feature type="transmembrane region" description="Helical" evidence="1">
    <location>
        <begin position="32"/>
        <end position="51"/>
    </location>
</feature>
<gene>
    <name evidence="2" type="ORF">FYC77_10380</name>
</gene>
<comment type="caution">
    <text evidence="2">The sequence shown here is derived from an EMBL/GenBank/DDBJ whole genome shotgun (WGS) entry which is preliminary data.</text>
</comment>
<dbReference type="EMBL" id="VTAW01000011">
    <property type="protein sequence ID" value="TYT62097.1"/>
    <property type="molecule type" value="Genomic_DNA"/>
</dbReference>
<keyword evidence="3" id="KW-1185">Reference proteome</keyword>
<keyword evidence="1" id="KW-1133">Transmembrane helix</keyword>
<accession>A0A5D5AMJ6</accession>
<organism evidence="2 3">
    <name type="scientific">Natrialba swarupiae</name>
    <dbReference type="NCBI Taxonomy" id="2448032"/>
    <lineage>
        <taxon>Archaea</taxon>
        <taxon>Methanobacteriati</taxon>
        <taxon>Methanobacteriota</taxon>
        <taxon>Stenosarchaea group</taxon>
        <taxon>Halobacteria</taxon>
        <taxon>Halobacteriales</taxon>
        <taxon>Natrialbaceae</taxon>
        <taxon>Natrialba</taxon>
    </lineage>
</organism>
<dbReference type="Proteomes" id="UP000324104">
    <property type="component" value="Unassembled WGS sequence"/>
</dbReference>
<keyword evidence="1" id="KW-0472">Membrane</keyword>
<protein>
    <submittedName>
        <fullName evidence="2">Uncharacterized protein</fullName>
    </submittedName>
</protein>
<sequence length="108" mass="10907">MGVRTDGALAVVVLTAALVAFVLVGATPSLPAFLLGAAATLGFELVAARDPETVRKYWERRPVQFAAVVVALVIVGVGTTVAPSSVLSAISGALVAYLAFLIVVVVGS</sequence>
<feature type="transmembrane region" description="Helical" evidence="1">
    <location>
        <begin position="63"/>
        <end position="82"/>
    </location>
</feature>
<reference evidence="2 3" key="1">
    <citation type="submission" date="2019-08" db="EMBL/GenBank/DDBJ databases">
        <title>Archaea genome.</title>
        <authorList>
            <person name="Kajale S."/>
            <person name="Shouche Y."/>
            <person name="Deshpande N."/>
            <person name="Sharma A."/>
        </authorList>
    </citation>
    <scope>NUCLEOTIDE SEQUENCE [LARGE SCALE GENOMIC DNA]</scope>
    <source>
        <strain evidence="2 3">ESP3B_9</strain>
    </source>
</reference>
<feature type="transmembrane region" description="Helical" evidence="1">
    <location>
        <begin position="88"/>
        <end position="107"/>
    </location>
</feature>
<evidence type="ECO:0000313" key="2">
    <source>
        <dbReference type="EMBL" id="TYT62097.1"/>
    </source>
</evidence>
<evidence type="ECO:0000313" key="3">
    <source>
        <dbReference type="Proteomes" id="UP000324104"/>
    </source>
</evidence>
<proteinExistence type="predicted"/>
<name>A0A5D5AMJ6_9EURY</name>
<dbReference type="AlphaFoldDB" id="A0A5D5AMJ6"/>